<evidence type="ECO:0000256" key="9">
    <source>
        <dbReference type="ARBA" id="ARBA00022989"/>
    </source>
</evidence>
<evidence type="ECO:0000256" key="3">
    <source>
        <dbReference type="ARBA" id="ARBA00008388"/>
    </source>
</evidence>
<evidence type="ECO:0000256" key="1">
    <source>
        <dbReference type="ARBA" id="ARBA00001192"/>
    </source>
</evidence>
<keyword evidence="7 13" id="KW-0479">Metal-binding</keyword>
<evidence type="ECO:0000256" key="13">
    <source>
        <dbReference type="RuleBase" id="RU003779"/>
    </source>
</evidence>
<keyword evidence="12 13" id="KW-0472">Membrane</keyword>
<dbReference type="AlphaFoldDB" id="A0A7S0KM39"/>
<dbReference type="Pfam" id="PF01786">
    <property type="entry name" value="AOX"/>
    <property type="match status" value="1"/>
</dbReference>
<evidence type="ECO:0000256" key="10">
    <source>
        <dbReference type="ARBA" id="ARBA00023002"/>
    </source>
</evidence>
<name>A0A7S0KM39_9CHLO</name>
<keyword evidence="4" id="KW-0813">Transport</keyword>
<feature type="region of interest" description="Disordered" evidence="14">
    <location>
        <begin position="26"/>
        <end position="74"/>
    </location>
</feature>
<dbReference type="GO" id="GO:0010230">
    <property type="term" value="P:alternative respiration"/>
    <property type="evidence" value="ECO:0007669"/>
    <property type="project" value="TreeGrafter"/>
</dbReference>
<dbReference type="Gene3D" id="1.20.1260.140">
    <property type="entry name" value="Alternative oxidase"/>
    <property type="match status" value="1"/>
</dbReference>
<dbReference type="EC" id="1.10.3.11" evidence="13"/>
<dbReference type="InterPro" id="IPR038659">
    <property type="entry name" value="AOX_sf"/>
</dbReference>
<evidence type="ECO:0000256" key="5">
    <source>
        <dbReference type="ARBA" id="ARBA00022660"/>
    </source>
</evidence>
<keyword evidence="5 13" id="KW-0679">Respiratory chain</keyword>
<evidence type="ECO:0000256" key="12">
    <source>
        <dbReference type="ARBA" id="ARBA00023136"/>
    </source>
</evidence>
<proteinExistence type="inferred from homology"/>
<accession>A0A7S0KM39</accession>
<dbReference type="GO" id="GO:0098803">
    <property type="term" value="C:respiratory chain complex"/>
    <property type="evidence" value="ECO:0007669"/>
    <property type="project" value="UniProtKB-UniRule"/>
</dbReference>
<evidence type="ECO:0000256" key="15">
    <source>
        <dbReference type="SAM" id="Phobius"/>
    </source>
</evidence>
<keyword evidence="9 15" id="KW-1133">Transmembrane helix</keyword>
<dbReference type="PANTHER" id="PTHR31803:SF19">
    <property type="entry name" value="UBIQUINOL OXIDASE"/>
    <property type="match status" value="1"/>
</dbReference>
<dbReference type="GO" id="GO:0046872">
    <property type="term" value="F:metal ion binding"/>
    <property type="evidence" value="ECO:0007669"/>
    <property type="project" value="UniProtKB-UniRule"/>
</dbReference>
<comment type="subcellular location">
    <subcellularLocation>
        <location evidence="2">Membrane</location>
    </subcellularLocation>
</comment>
<keyword evidence="10 13" id="KW-0560">Oxidoreductase</keyword>
<dbReference type="GO" id="GO:0016020">
    <property type="term" value="C:membrane"/>
    <property type="evidence" value="ECO:0007669"/>
    <property type="project" value="UniProtKB-SubCell"/>
</dbReference>
<evidence type="ECO:0000256" key="4">
    <source>
        <dbReference type="ARBA" id="ARBA00022448"/>
    </source>
</evidence>
<dbReference type="EMBL" id="HBEW01006875">
    <property type="protein sequence ID" value="CAD8586181.1"/>
    <property type="molecule type" value="Transcribed_RNA"/>
</dbReference>
<dbReference type="InterPro" id="IPR002680">
    <property type="entry name" value="AOX"/>
</dbReference>
<dbReference type="GO" id="GO:0005739">
    <property type="term" value="C:mitochondrion"/>
    <property type="evidence" value="ECO:0007669"/>
    <property type="project" value="TreeGrafter"/>
</dbReference>
<dbReference type="GO" id="GO:0009916">
    <property type="term" value="F:alternative oxidase activity"/>
    <property type="evidence" value="ECO:0007669"/>
    <property type="project" value="UniProtKB-UniRule"/>
</dbReference>
<evidence type="ECO:0000256" key="11">
    <source>
        <dbReference type="ARBA" id="ARBA00023004"/>
    </source>
</evidence>
<evidence type="ECO:0000313" key="16">
    <source>
        <dbReference type="EMBL" id="CAD8586181.1"/>
    </source>
</evidence>
<comment type="catalytic activity">
    <reaction evidence="1 13">
        <text>2 a ubiquinol + O2 = 2 a ubiquinone + 2 H2O</text>
        <dbReference type="Rhea" id="RHEA:30255"/>
        <dbReference type="Rhea" id="RHEA-COMP:9565"/>
        <dbReference type="Rhea" id="RHEA-COMP:9566"/>
        <dbReference type="ChEBI" id="CHEBI:15377"/>
        <dbReference type="ChEBI" id="CHEBI:15379"/>
        <dbReference type="ChEBI" id="CHEBI:16389"/>
        <dbReference type="ChEBI" id="CHEBI:17976"/>
        <dbReference type="EC" id="1.10.3.11"/>
    </reaction>
</comment>
<dbReference type="PANTHER" id="PTHR31803">
    <property type="entry name" value="ALTERNATIVE OXIDASE"/>
    <property type="match status" value="1"/>
</dbReference>
<evidence type="ECO:0000256" key="8">
    <source>
        <dbReference type="ARBA" id="ARBA00022982"/>
    </source>
</evidence>
<protein>
    <recommendedName>
        <fullName evidence="13">Ubiquinol oxidase</fullName>
        <ecNumber evidence="13">1.10.3.11</ecNumber>
    </recommendedName>
</protein>
<dbReference type="GO" id="GO:0102721">
    <property type="term" value="F:ubiquinol:oxygen oxidoreductase activity"/>
    <property type="evidence" value="ECO:0007669"/>
    <property type="project" value="UniProtKB-EC"/>
</dbReference>
<evidence type="ECO:0000256" key="2">
    <source>
        <dbReference type="ARBA" id="ARBA00004370"/>
    </source>
</evidence>
<dbReference type="GO" id="GO:0106292">
    <property type="term" value="F:superoxide-generating NADPH oxidase activity"/>
    <property type="evidence" value="ECO:0007669"/>
    <property type="project" value="UniProtKB-ARBA"/>
</dbReference>
<comment type="cofactor">
    <cofactor evidence="13">
        <name>Fe cation</name>
        <dbReference type="ChEBI" id="CHEBI:24875"/>
    </cofactor>
    <text evidence="13">Binds 2 iron ions per subunit.</text>
</comment>
<gene>
    <name evidence="16" type="ORF">OMED0929_LOCUS5815</name>
</gene>
<keyword evidence="6 13" id="KW-0812">Transmembrane</keyword>
<feature type="transmembrane region" description="Helical" evidence="15">
    <location>
        <begin position="330"/>
        <end position="350"/>
    </location>
</feature>
<dbReference type="CDD" id="cd01053">
    <property type="entry name" value="AOX"/>
    <property type="match status" value="1"/>
</dbReference>
<evidence type="ECO:0000256" key="14">
    <source>
        <dbReference type="SAM" id="MobiDB-lite"/>
    </source>
</evidence>
<keyword evidence="8 13" id="KW-0249">Electron transport</keyword>
<keyword evidence="11 13" id="KW-0408">Iron</keyword>
<comment type="similarity">
    <text evidence="3 13">Belongs to the alternative oxidase family.</text>
</comment>
<reference evidence="16" key="1">
    <citation type="submission" date="2021-01" db="EMBL/GenBank/DDBJ databases">
        <authorList>
            <person name="Corre E."/>
            <person name="Pelletier E."/>
            <person name="Niang G."/>
            <person name="Scheremetjew M."/>
            <person name="Finn R."/>
            <person name="Kale V."/>
            <person name="Holt S."/>
            <person name="Cochrane G."/>
            <person name="Meng A."/>
            <person name="Brown T."/>
            <person name="Cohen L."/>
        </authorList>
    </citation>
    <scope>NUCLEOTIDE SEQUENCE</scope>
    <source>
        <strain evidence="16">Clade-D-RCC2572</strain>
    </source>
</reference>
<organism evidence="16">
    <name type="scientific">Ostreococcus mediterraneus</name>
    <dbReference type="NCBI Taxonomy" id="1486918"/>
    <lineage>
        <taxon>Eukaryota</taxon>
        <taxon>Viridiplantae</taxon>
        <taxon>Chlorophyta</taxon>
        <taxon>Mamiellophyceae</taxon>
        <taxon>Mamiellales</taxon>
        <taxon>Bathycoccaceae</taxon>
        <taxon>Ostreococcus</taxon>
    </lineage>
</organism>
<sequence length="505" mass="56369">MMCASSRASAPLASHARCGRHVCVGGYPTRGHHRHDDASLRRRGRRVRASTDDTDDATSSTARRRSNMSLSSAFDKSVPDDVKAKIASESDVEALRATRDAARRALASAELAYATAALSIREMEKNAASEANAGAFGSMDEIGCERSYYGGTYIDVEAQGVPKGLGAMASDNFVRELRAMVTEIRAPAMAKPDTSGTTVEMSDSLRAKLDALRLDADAIWDREANREQVAAPWVIKAPYLALCVMLDKMFDDTRPIQRFWFLETVARMPYFSYTSMLTLYEILGWWRRGSELRRVHFAEEWNEYHHLLIMESLGGDALWRDRFLGQHAALAYYIILITMWLVSPALAYNFSELIEAHAVDTYAQFVDQNEEVLKSMPPSRIAREYYQGADLFLFDEFQTSREARSRRPEIKSMYDVFSNIRDDEGEHVSTMHACQIPDAIINSPNAVNAKTAAIGALVAAQIWFSRVAETGALGDAALDDELMSRADWGAADGIFDALFNLLHFF</sequence>
<evidence type="ECO:0000256" key="6">
    <source>
        <dbReference type="ARBA" id="ARBA00022692"/>
    </source>
</evidence>
<evidence type="ECO:0000256" key="7">
    <source>
        <dbReference type="ARBA" id="ARBA00022723"/>
    </source>
</evidence>